<feature type="transmembrane region" description="Helical" evidence="1">
    <location>
        <begin position="49"/>
        <end position="66"/>
    </location>
</feature>
<accession>A0ABV0R599</accession>
<feature type="transmembrane region" description="Helical" evidence="1">
    <location>
        <begin position="12"/>
        <end position="29"/>
    </location>
</feature>
<keyword evidence="1" id="KW-1133">Transmembrane helix</keyword>
<proteinExistence type="predicted"/>
<name>A0ABV0R599_9TELE</name>
<keyword evidence="1" id="KW-0472">Membrane</keyword>
<protein>
    <submittedName>
        <fullName evidence="2">Uncharacterized protein</fullName>
    </submittedName>
</protein>
<gene>
    <name evidence="2" type="ORF">XENOCAPTIV_015625</name>
</gene>
<evidence type="ECO:0000313" key="3">
    <source>
        <dbReference type="Proteomes" id="UP001434883"/>
    </source>
</evidence>
<evidence type="ECO:0000313" key="2">
    <source>
        <dbReference type="EMBL" id="MEQ2202783.1"/>
    </source>
</evidence>
<comment type="caution">
    <text evidence="2">The sequence shown here is derived from an EMBL/GenBank/DDBJ whole genome shotgun (WGS) entry which is preliminary data.</text>
</comment>
<keyword evidence="3" id="KW-1185">Reference proteome</keyword>
<sequence length="106" mass="11831">MGRQSNFQFQGLFSILNFDWILGAAAEHLRKSFLADLWSKVGALMNPNFGMVLCLCFFIVSKGGTINILRKNDLLVTESKKKPMKEVVFPLVVSVSAQTPNLLVLK</sequence>
<reference evidence="2 3" key="1">
    <citation type="submission" date="2021-06" db="EMBL/GenBank/DDBJ databases">
        <authorList>
            <person name="Palmer J.M."/>
        </authorList>
    </citation>
    <scope>NUCLEOTIDE SEQUENCE [LARGE SCALE GENOMIC DNA]</scope>
    <source>
        <strain evidence="2 3">XC_2019</strain>
        <tissue evidence="2">Muscle</tissue>
    </source>
</reference>
<dbReference type="EMBL" id="JAHRIN010033932">
    <property type="protein sequence ID" value="MEQ2202783.1"/>
    <property type="molecule type" value="Genomic_DNA"/>
</dbReference>
<keyword evidence="1" id="KW-0812">Transmembrane</keyword>
<evidence type="ECO:0000256" key="1">
    <source>
        <dbReference type="SAM" id="Phobius"/>
    </source>
</evidence>
<organism evidence="2 3">
    <name type="scientific">Xenoophorus captivus</name>
    <dbReference type="NCBI Taxonomy" id="1517983"/>
    <lineage>
        <taxon>Eukaryota</taxon>
        <taxon>Metazoa</taxon>
        <taxon>Chordata</taxon>
        <taxon>Craniata</taxon>
        <taxon>Vertebrata</taxon>
        <taxon>Euteleostomi</taxon>
        <taxon>Actinopterygii</taxon>
        <taxon>Neopterygii</taxon>
        <taxon>Teleostei</taxon>
        <taxon>Neoteleostei</taxon>
        <taxon>Acanthomorphata</taxon>
        <taxon>Ovalentaria</taxon>
        <taxon>Atherinomorphae</taxon>
        <taxon>Cyprinodontiformes</taxon>
        <taxon>Goodeidae</taxon>
        <taxon>Xenoophorus</taxon>
    </lineage>
</organism>
<dbReference type="Proteomes" id="UP001434883">
    <property type="component" value="Unassembled WGS sequence"/>
</dbReference>